<organism evidence="7 8">
    <name type="scientific">Lysobacter antibioticus</name>
    <dbReference type="NCBI Taxonomy" id="84531"/>
    <lineage>
        <taxon>Bacteria</taxon>
        <taxon>Pseudomonadati</taxon>
        <taxon>Pseudomonadota</taxon>
        <taxon>Gammaproteobacteria</taxon>
        <taxon>Lysobacterales</taxon>
        <taxon>Lysobacteraceae</taxon>
        <taxon>Lysobacter</taxon>
    </lineage>
</organism>
<evidence type="ECO:0000256" key="1">
    <source>
        <dbReference type="ARBA" id="ARBA00022491"/>
    </source>
</evidence>
<dbReference type="Pfam" id="PF13977">
    <property type="entry name" value="TetR_C_6"/>
    <property type="match status" value="1"/>
</dbReference>
<dbReference type="SUPFAM" id="SSF48498">
    <property type="entry name" value="Tetracyclin repressor-like, C-terminal domain"/>
    <property type="match status" value="1"/>
</dbReference>
<evidence type="ECO:0000256" key="4">
    <source>
        <dbReference type="ARBA" id="ARBA00023163"/>
    </source>
</evidence>
<dbReference type="InterPro" id="IPR039538">
    <property type="entry name" value="BetI_C"/>
</dbReference>
<dbReference type="PANTHER" id="PTHR30055:SF234">
    <property type="entry name" value="HTH-TYPE TRANSCRIPTIONAL REGULATOR BETI"/>
    <property type="match status" value="1"/>
</dbReference>
<dbReference type="PATRIC" id="fig|84531.7.peg.2433"/>
<keyword evidence="4" id="KW-0804">Transcription</keyword>
<reference evidence="7 8" key="1">
    <citation type="journal article" date="2015" name="BMC Genomics">
        <title>Comparative genomics and metabolic profiling of the genus Lysobacter.</title>
        <authorList>
            <person name="de Bruijn I."/>
            <person name="Cheng X."/>
            <person name="de Jager V."/>
            <person name="Exposito R.G."/>
            <person name="Watrous J."/>
            <person name="Patel N."/>
            <person name="Postma J."/>
            <person name="Dorrestein P.C."/>
            <person name="Kobayashi D."/>
            <person name="Raaijmakers J.M."/>
        </authorList>
    </citation>
    <scope>NUCLEOTIDE SEQUENCE [LARGE SCALE GENOMIC DNA]</scope>
    <source>
        <strain evidence="7 8">76</strain>
    </source>
</reference>
<dbReference type="STRING" id="84531.LA76x_4439"/>
<proteinExistence type="predicted"/>
<protein>
    <submittedName>
        <fullName evidence="7">Bacterial regulatory, tetR family protein</fullName>
    </submittedName>
</protein>
<accession>A0A0S2DYQ6</accession>
<dbReference type="GO" id="GO:0000976">
    <property type="term" value="F:transcription cis-regulatory region binding"/>
    <property type="evidence" value="ECO:0007669"/>
    <property type="project" value="TreeGrafter"/>
</dbReference>
<gene>
    <name evidence="7" type="ORF">LA76x_4439</name>
</gene>
<evidence type="ECO:0000256" key="3">
    <source>
        <dbReference type="ARBA" id="ARBA00023125"/>
    </source>
</evidence>
<dbReference type="SUPFAM" id="SSF46689">
    <property type="entry name" value="Homeodomain-like"/>
    <property type="match status" value="1"/>
</dbReference>
<dbReference type="RefSeq" id="WP_051884589.1">
    <property type="nucleotide sequence ID" value="NZ_CP011129.1"/>
</dbReference>
<dbReference type="InterPro" id="IPR001647">
    <property type="entry name" value="HTH_TetR"/>
</dbReference>
<evidence type="ECO:0000259" key="6">
    <source>
        <dbReference type="PROSITE" id="PS50977"/>
    </source>
</evidence>
<evidence type="ECO:0000313" key="8">
    <source>
        <dbReference type="Proteomes" id="UP000060787"/>
    </source>
</evidence>
<keyword evidence="3 5" id="KW-0238">DNA-binding</keyword>
<sequence length="204" mass="21976">MSTPGKPTAKAEARALAQRERILTAAQKCFVVHGFHAASMANIADTAGMSAGLIYRYFKGKNDIILAIIERQLEEARADIAKLHATSDLVSGIAEVFQQWQANDPNITSAALFLELTAEATRDEEIAAATHASDRVFRSDLAAWFARSAKDGGLGIPKAAVDTRVLILQCLIEGLAMRAISQPDLDVEQVKTALDQFLPSLLTA</sequence>
<dbReference type="KEGG" id="laq:GLA29479_2486"/>
<dbReference type="GO" id="GO:0003700">
    <property type="term" value="F:DNA-binding transcription factor activity"/>
    <property type="evidence" value="ECO:0007669"/>
    <property type="project" value="TreeGrafter"/>
</dbReference>
<dbReference type="InterPro" id="IPR009057">
    <property type="entry name" value="Homeodomain-like_sf"/>
</dbReference>
<feature type="DNA-binding region" description="H-T-H motif" evidence="5">
    <location>
        <begin position="39"/>
        <end position="58"/>
    </location>
</feature>
<dbReference type="Proteomes" id="UP000060787">
    <property type="component" value="Chromosome"/>
</dbReference>
<name>A0A0S2DYQ6_LYSAN</name>
<evidence type="ECO:0000256" key="2">
    <source>
        <dbReference type="ARBA" id="ARBA00023015"/>
    </source>
</evidence>
<keyword evidence="8" id="KW-1185">Reference proteome</keyword>
<keyword evidence="1" id="KW-0678">Repressor</keyword>
<evidence type="ECO:0000313" key="7">
    <source>
        <dbReference type="EMBL" id="ALN82547.1"/>
    </source>
</evidence>
<dbReference type="KEGG" id="lab:LA76x_4439"/>
<dbReference type="PROSITE" id="PS50977">
    <property type="entry name" value="HTH_TETR_2"/>
    <property type="match status" value="1"/>
</dbReference>
<dbReference type="EMBL" id="CP011129">
    <property type="protein sequence ID" value="ALN82547.1"/>
    <property type="molecule type" value="Genomic_DNA"/>
</dbReference>
<dbReference type="PANTHER" id="PTHR30055">
    <property type="entry name" value="HTH-TYPE TRANSCRIPTIONAL REGULATOR RUTR"/>
    <property type="match status" value="1"/>
</dbReference>
<dbReference type="Pfam" id="PF00440">
    <property type="entry name" value="TetR_N"/>
    <property type="match status" value="1"/>
</dbReference>
<evidence type="ECO:0000256" key="5">
    <source>
        <dbReference type="PROSITE-ProRule" id="PRU00335"/>
    </source>
</evidence>
<dbReference type="AlphaFoldDB" id="A0A0S2DYQ6"/>
<dbReference type="InterPro" id="IPR050109">
    <property type="entry name" value="HTH-type_TetR-like_transc_reg"/>
</dbReference>
<dbReference type="eggNOG" id="COG1309">
    <property type="taxonomic scope" value="Bacteria"/>
</dbReference>
<dbReference type="PRINTS" id="PR00455">
    <property type="entry name" value="HTHTETR"/>
</dbReference>
<dbReference type="Gene3D" id="1.10.357.10">
    <property type="entry name" value="Tetracycline Repressor, domain 2"/>
    <property type="match status" value="1"/>
</dbReference>
<keyword evidence="2" id="KW-0805">Transcription regulation</keyword>
<dbReference type="InterPro" id="IPR036271">
    <property type="entry name" value="Tet_transcr_reg_TetR-rel_C_sf"/>
</dbReference>
<dbReference type="OrthoDB" id="63332at2"/>
<feature type="domain" description="HTH tetR-type" evidence="6">
    <location>
        <begin position="16"/>
        <end position="76"/>
    </location>
</feature>